<name>A0A8T2Q5E3_CERRI</name>
<keyword evidence="7" id="KW-1185">Reference proteome</keyword>
<dbReference type="AlphaFoldDB" id="A0A8T2Q5E3"/>
<comment type="subcellular location">
    <subcellularLocation>
        <location evidence="1">Nucleus</location>
        <location evidence="1">Nucleolus</location>
    </subcellularLocation>
</comment>
<keyword evidence="3" id="KW-0240">DNA-directed RNA polymerase</keyword>
<gene>
    <name evidence="6" type="ORF">KP509_38G068000</name>
</gene>
<dbReference type="GO" id="GO:0000428">
    <property type="term" value="C:DNA-directed RNA polymerase complex"/>
    <property type="evidence" value="ECO:0007669"/>
    <property type="project" value="UniProtKB-KW"/>
</dbReference>
<dbReference type="Pfam" id="PF06870">
    <property type="entry name" value="RNA_pol_I_A49"/>
    <property type="match status" value="1"/>
</dbReference>
<evidence type="ECO:0000256" key="5">
    <source>
        <dbReference type="ARBA" id="ARBA00023242"/>
    </source>
</evidence>
<dbReference type="OrthoDB" id="532500at2759"/>
<evidence type="ECO:0000256" key="2">
    <source>
        <dbReference type="ARBA" id="ARBA00009430"/>
    </source>
</evidence>
<dbReference type="Proteomes" id="UP000825935">
    <property type="component" value="Chromosome 38"/>
</dbReference>
<evidence type="ECO:0000313" key="7">
    <source>
        <dbReference type="Proteomes" id="UP000825935"/>
    </source>
</evidence>
<dbReference type="InterPro" id="IPR009668">
    <property type="entry name" value="RNA_pol-assoc_fac_A49-like"/>
</dbReference>
<accession>A0A8T2Q5E3</accession>
<evidence type="ECO:0000256" key="4">
    <source>
        <dbReference type="ARBA" id="ARBA00023163"/>
    </source>
</evidence>
<dbReference type="GO" id="GO:0005730">
    <property type="term" value="C:nucleolus"/>
    <property type="evidence" value="ECO:0007669"/>
    <property type="project" value="UniProtKB-SubCell"/>
</dbReference>
<evidence type="ECO:0000256" key="1">
    <source>
        <dbReference type="ARBA" id="ARBA00004604"/>
    </source>
</evidence>
<proteinExistence type="inferred from homology"/>
<comment type="similarity">
    <text evidence="2">Belongs to the eukaryotic RPA49/POLR1E RNA polymerase subunit family.</text>
</comment>
<keyword evidence="5" id="KW-0539">Nucleus</keyword>
<protein>
    <submittedName>
        <fullName evidence="6">Uncharacterized protein</fullName>
    </submittedName>
</protein>
<evidence type="ECO:0000256" key="3">
    <source>
        <dbReference type="ARBA" id="ARBA00022478"/>
    </source>
</evidence>
<dbReference type="GO" id="GO:0003677">
    <property type="term" value="F:DNA binding"/>
    <property type="evidence" value="ECO:0007669"/>
    <property type="project" value="InterPro"/>
</dbReference>
<dbReference type="GO" id="GO:0006351">
    <property type="term" value="P:DNA-templated transcription"/>
    <property type="evidence" value="ECO:0007669"/>
    <property type="project" value="InterPro"/>
</dbReference>
<sequence>MGKFFQKAGEKISVLTMHEALQQANSSLKRNIPPHDVTASTHEKAYIFDEIITVEEQNCLDDIELLKSAIGNKVKINELREQRAYPEFVLQRLHTMKHLQDEQKNKGIVILSYLKHLLAFYRLPRHLINSIVDPMGSQAKLSGSNSIDLTRYANIPDAVAGKILKLFTTVSEDMTSESEARTQTDEKRDLLINYILVLGLMVDNYRADPYDLGVELKKTISQLRPYYLELGCKFKSVKEADRGVAEPKTSLQRLYEITLPLPLRFPTLKNKKRRV</sequence>
<organism evidence="6 7">
    <name type="scientific">Ceratopteris richardii</name>
    <name type="common">Triangle waterfern</name>
    <dbReference type="NCBI Taxonomy" id="49495"/>
    <lineage>
        <taxon>Eukaryota</taxon>
        <taxon>Viridiplantae</taxon>
        <taxon>Streptophyta</taxon>
        <taxon>Embryophyta</taxon>
        <taxon>Tracheophyta</taxon>
        <taxon>Polypodiopsida</taxon>
        <taxon>Polypodiidae</taxon>
        <taxon>Polypodiales</taxon>
        <taxon>Pteridineae</taxon>
        <taxon>Pteridaceae</taxon>
        <taxon>Parkerioideae</taxon>
        <taxon>Ceratopteris</taxon>
    </lineage>
</organism>
<comment type="caution">
    <text evidence="6">The sequence shown here is derived from an EMBL/GenBank/DDBJ whole genome shotgun (WGS) entry which is preliminary data.</text>
</comment>
<keyword evidence="4" id="KW-0804">Transcription</keyword>
<dbReference type="EMBL" id="CM035443">
    <property type="protein sequence ID" value="KAH7278984.1"/>
    <property type="molecule type" value="Genomic_DNA"/>
</dbReference>
<evidence type="ECO:0000313" key="6">
    <source>
        <dbReference type="EMBL" id="KAH7278984.1"/>
    </source>
</evidence>
<reference evidence="6" key="1">
    <citation type="submission" date="2021-08" db="EMBL/GenBank/DDBJ databases">
        <title>WGS assembly of Ceratopteris richardii.</title>
        <authorList>
            <person name="Marchant D.B."/>
            <person name="Chen G."/>
            <person name="Jenkins J."/>
            <person name="Shu S."/>
            <person name="Leebens-Mack J."/>
            <person name="Grimwood J."/>
            <person name="Schmutz J."/>
            <person name="Soltis P."/>
            <person name="Soltis D."/>
            <person name="Chen Z.-H."/>
        </authorList>
    </citation>
    <scope>NUCLEOTIDE SEQUENCE</scope>
    <source>
        <strain evidence="6">Whitten #5841</strain>
        <tissue evidence="6">Leaf</tissue>
    </source>
</reference>
<dbReference type="PANTHER" id="PTHR14440">
    <property type="entry name" value="DNA-DIRECTED RNA POLYMERASE I SUBUNIT RPA49"/>
    <property type="match status" value="1"/>
</dbReference>